<proteinExistence type="predicted"/>
<dbReference type="Proteomes" id="UP000831775">
    <property type="component" value="Chromosome"/>
</dbReference>
<dbReference type="NCBIfam" id="TIGR02122">
    <property type="entry name" value="TRAP_TAXI"/>
    <property type="match status" value="1"/>
</dbReference>
<reference evidence="2 3" key="1">
    <citation type="submission" date="2022-04" db="EMBL/GenBank/DDBJ databases">
        <title>Leucobacter sp. isolated from rhizosphere of onion.</title>
        <authorList>
            <person name="Won M."/>
            <person name="Lee C.-M."/>
            <person name="Woen H.-Y."/>
            <person name="Kwon S.-W."/>
        </authorList>
    </citation>
    <scope>NUCLEOTIDE SEQUENCE [LARGE SCALE GENOMIC DNA]</scope>
    <source>
        <strain evidence="2 3">H25R-14</strain>
    </source>
</reference>
<dbReference type="Pfam" id="PF16868">
    <property type="entry name" value="NMT1_3"/>
    <property type="match status" value="1"/>
</dbReference>
<dbReference type="RefSeq" id="WP_244688232.1">
    <property type="nucleotide sequence ID" value="NZ_CP095043.1"/>
</dbReference>
<gene>
    <name evidence="2" type="ORF">MUN76_06590</name>
</gene>
<dbReference type="PROSITE" id="PS51257">
    <property type="entry name" value="PROKAR_LIPOPROTEIN"/>
    <property type="match status" value="1"/>
</dbReference>
<dbReference type="InterPro" id="IPR011852">
    <property type="entry name" value="TRAP_TAXI"/>
</dbReference>
<accession>A0ABY4FZ79</accession>
<evidence type="ECO:0000313" key="3">
    <source>
        <dbReference type="Proteomes" id="UP000831775"/>
    </source>
</evidence>
<dbReference type="PANTHER" id="PTHR42941">
    <property type="entry name" value="SLL1037 PROTEIN"/>
    <property type="match status" value="1"/>
</dbReference>
<name>A0ABY4FZ79_9MICO</name>
<sequence>MSAACRERRRVRGRSRAVAAAALLLAAAVGLGACAGPSAPGDARRQIAGGGTTGVYYSYGGELASVLHAQLGLDISVAETHGSVDNLNRVGDGRALVGFAQGDTAADAVAGRGEFADPLPVEAIARVYDEYVHIVVPADSDIRDISDLADHRVSLGAPDSGVQVIATRVLASSDVPLDRLDNPELGLGDSIEALQSGEIDGFFWVGGLPTPGIVELGEEMPIRLLPIGVDTVERVNAGHAGVYRIADFPVGTYGVEIPTATMTVPNYLIVARDTPKDLVTDITRTLFEQRPTIARQVAAAELLDRRQAIFTGPMDLHDGAVQYYRDARR</sequence>
<evidence type="ECO:0000256" key="1">
    <source>
        <dbReference type="SAM" id="SignalP"/>
    </source>
</evidence>
<dbReference type="PANTHER" id="PTHR42941:SF1">
    <property type="entry name" value="SLL1037 PROTEIN"/>
    <property type="match status" value="1"/>
</dbReference>
<organism evidence="2 3">
    <name type="scientific">Leucobacter rhizosphaerae</name>
    <dbReference type="NCBI Taxonomy" id="2932245"/>
    <lineage>
        <taxon>Bacteria</taxon>
        <taxon>Bacillati</taxon>
        <taxon>Actinomycetota</taxon>
        <taxon>Actinomycetes</taxon>
        <taxon>Micrococcales</taxon>
        <taxon>Microbacteriaceae</taxon>
        <taxon>Leucobacter</taxon>
    </lineage>
</organism>
<keyword evidence="3" id="KW-1185">Reference proteome</keyword>
<keyword evidence="1" id="KW-0732">Signal</keyword>
<feature type="chain" id="PRO_5045346197" evidence="1">
    <location>
        <begin position="36"/>
        <end position="329"/>
    </location>
</feature>
<protein>
    <submittedName>
        <fullName evidence="2">TAXI family TRAP transporter solute-binding subunit</fullName>
    </submittedName>
</protein>
<dbReference type="EMBL" id="CP095043">
    <property type="protein sequence ID" value="UOQ61620.1"/>
    <property type="molecule type" value="Genomic_DNA"/>
</dbReference>
<feature type="signal peptide" evidence="1">
    <location>
        <begin position="1"/>
        <end position="35"/>
    </location>
</feature>
<dbReference type="Gene3D" id="3.40.190.10">
    <property type="entry name" value="Periplasmic binding protein-like II"/>
    <property type="match status" value="2"/>
</dbReference>
<evidence type="ECO:0000313" key="2">
    <source>
        <dbReference type="EMBL" id="UOQ61620.1"/>
    </source>
</evidence>
<dbReference type="SUPFAM" id="SSF53850">
    <property type="entry name" value="Periplasmic binding protein-like II"/>
    <property type="match status" value="1"/>
</dbReference>